<dbReference type="InterPro" id="IPR014908">
    <property type="entry name" value="Nucleoporin_Nup133/Nup155_N"/>
</dbReference>
<dbReference type="InterPro" id="IPR037624">
    <property type="entry name" value="Nup133-like"/>
</dbReference>
<keyword evidence="7" id="KW-1185">Reference proteome</keyword>
<evidence type="ECO:0000259" key="5">
    <source>
        <dbReference type="Pfam" id="PF08801"/>
    </source>
</evidence>
<comment type="subcellular location">
    <subcellularLocation>
        <location evidence="1">Nucleus</location>
    </subcellularLocation>
</comment>
<keyword evidence="4" id="KW-0539">Nucleus</keyword>
<dbReference type="Proteomes" id="UP001202479">
    <property type="component" value="Unassembled WGS sequence"/>
</dbReference>
<reference evidence="6" key="1">
    <citation type="journal article" date="2022" name="DNA Res.">
        <title>Genome analysis of five recently described species of the CUG-Ser clade uncovers Candida theae as a new hybrid lineage with pathogenic potential in the Candida parapsilosis species complex.</title>
        <authorList>
            <person name="Mixao V."/>
            <person name="Del Olmo V."/>
            <person name="Hegedusova E."/>
            <person name="Saus E."/>
            <person name="Pryszcz L."/>
            <person name="Cillingova A."/>
            <person name="Nosek J."/>
            <person name="Gabaldon T."/>
        </authorList>
    </citation>
    <scope>NUCLEOTIDE SEQUENCE</scope>
    <source>
        <strain evidence="6">CBS 10844</strain>
    </source>
</reference>
<accession>A0AAI9WXS0</accession>
<dbReference type="GO" id="GO:0016973">
    <property type="term" value="P:poly(A)+ mRNA export from nucleus"/>
    <property type="evidence" value="ECO:0007669"/>
    <property type="project" value="TreeGrafter"/>
</dbReference>
<dbReference type="GO" id="GO:0006606">
    <property type="term" value="P:protein import into nucleus"/>
    <property type="evidence" value="ECO:0007669"/>
    <property type="project" value="TreeGrafter"/>
</dbReference>
<protein>
    <submittedName>
        <fullName evidence="6">NUP133</fullName>
    </submittedName>
</protein>
<sequence length="1087" mass="123246">MSAIFKARTSTRSTAAATTEVAGTAPAAAAASVVPTPEEFTKNKYYCVSKLPAELPSNFQSEQQEQQFINAYADSESNYSLVINDDTIYAWCYKSIDHSPFSIQFPIDKSKFQLPIMALLTRPSSGTGQDPGLIILDTITGLIKFYESVQHAPTLGLINDKSFELQLKLEKEEYITMAENVEPAGICIATSSQRCILIQLRDFKSKPHLSYLEVLNPNNSGIISRLLGVGVGENGSGRSGSRSEIVAIRSGLVKEHGTSQQILILDSSGTFHCMEYNLLSASSASYLDKGKSFKQNLYIDDAYNVSNQSVKFMDIWPLQEESYYLALCQVNGRLLLATFGADKSGVLFYGSHQLKSIDHISHLQNSAKLFLPKPGKTAFVIVDTAIIMTDINTSYIESQSTFTYYKPRWEDIVKLQASTDIIGYGYENQSPISNPAVILITKQFGVLRIERFQEKITDEEINDPILLVKSHIEQGIFYSKSTGIDFDLSQKFDNGIIEEAVALINNEVLNSTSAYLPSTLPSIADLTELKVNLFKVLISYCQRNFPGLNLVSGILTNLQKTNCALNLITYINANEKYKAEFKKLEPNYREFFAHHITDISIILTKFLKSLKKANLSTASLIVSTLYDGVYLNSIAYPQHVVFLSWIFKTSSSLIKDVESYFNSDFVKGRNDNADDAFRIVEILYYFSTAKIAEMKKQNQELQEYENWFNAHKYNWISVLLKLDLVDEALNIAEKYHDFAALARILDSEKDVINIEDLQYKEYFNKFGYPFAASVYEHYLKHDKIQDLLLNFTNFKPYLIEYFKQNPKQTTSVAWIRFILDGEFSNASESLSIASKDEEKTTIDTQLKQLSIAKMCAIASGNNNVSLLDDDLVQIRIQIKLRDIVLNKSKTEAVTQSHFVSYFINSKVQKTVAKKQVDEYFARLLENKRLAVEKSIDLLTIIEPKLLDGMGFIYALQIAKIIKNEQVKDFFISVIILRLITIGDDYEQIINETKNNDDEMVYKKRIQQSVLLKTLKNQSDIIDKLAQVIQNPQLDTAYNEKFQMMSQLNNNLLERLNNFLMKDGYKMLIDSAKEQARVDSMELYSKIS</sequence>
<dbReference type="GO" id="GO:0031080">
    <property type="term" value="C:nuclear pore outer ring"/>
    <property type="evidence" value="ECO:0007669"/>
    <property type="project" value="TreeGrafter"/>
</dbReference>
<evidence type="ECO:0000313" key="6">
    <source>
        <dbReference type="EMBL" id="KAI3404363.2"/>
    </source>
</evidence>
<dbReference type="Gene3D" id="1.20.58.1380">
    <property type="match status" value="1"/>
</dbReference>
<dbReference type="AlphaFoldDB" id="A0AAI9WXS0"/>
<dbReference type="InterPro" id="IPR015943">
    <property type="entry name" value="WD40/YVTN_repeat-like_dom_sf"/>
</dbReference>
<dbReference type="EMBL" id="JAHUZD010000104">
    <property type="protein sequence ID" value="KAI3404363.2"/>
    <property type="molecule type" value="Genomic_DNA"/>
</dbReference>
<dbReference type="RefSeq" id="XP_049180108.1">
    <property type="nucleotide sequence ID" value="XM_049324160.1"/>
</dbReference>
<dbReference type="SUPFAM" id="SSF117289">
    <property type="entry name" value="Nucleoporin domain"/>
    <property type="match status" value="1"/>
</dbReference>
<gene>
    <name evidence="6" type="ORF">KGF56_002884</name>
</gene>
<name>A0AAI9WXS0_9ASCO</name>
<comment type="similarity">
    <text evidence="2">Belongs to the nucleoporin Nup133 family.</text>
</comment>
<keyword evidence="3" id="KW-0813">Transport</keyword>
<feature type="domain" description="Nucleoporin Nup133/Nup155-like N-terminal" evidence="5">
    <location>
        <begin position="41"/>
        <end position="448"/>
    </location>
</feature>
<dbReference type="PANTHER" id="PTHR13405">
    <property type="entry name" value="NUCLEAR PORE COMPLEX PROTEIN NUP133"/>
    <property type="match status" value="1"/>
</dbReference>
<evidence type="ECO:0000256" key="3">
    <source>
        <dbReference type="ARBA" id="ARBA00022448"/>
    </source>
</evidence>
<dbReference type="Gene3D" id="2.130.10.10">
    <property type="entry name" value="YVTN repeat-like/Quinoprotein amine dehydrogenase"/>
    <property type="match status" value="1"/>
</dbReference>
<dbReference type="GeneID" id="73380501"/>
<evidence type="ECO:0000256" key="2">
    <source>
        <dbReference type="ARBA" id="ARBA00005569"/>
    </source>
</evidence>
<proteinExistence type="inferred from homology"/>
<comment type="caution">
    <text evidence="6">The sequence shown here is derived from an EMBL/GenBank/DDBJ whole genome shotgun (WGS) entry which is preliminary data.</text>
</comment>
<evidence type="ECO:0000256" key="1">
    <source>
        <dbReference type="ARBA" id="ARBA00004123"/>
    </source>
</evidence>
<evidence type="ECO:0000256" key="4">
    <source>
        <dbReference type="ARBA" id="ARBA00023242"/>
    </source>
</evidence>
<organism evidence="6 7">
    <name type="scientific">Candida oxycetoniae</name>
    <dbReference type="NCBI Taxonomy" id="497107"/>
    <lineage>
        <taxon>Eukaryota</taxon>
        <taxon>Fungi</taxon>
        <taxon>Dikarya</taxon>
        <taxon>Ascomycota</taxon>
        <taxon>Saccharomycotina</taxon>
        <taxon>Pichiomycetes</taxon>
        <taxon>Debaryomycetaceae</taxon>
        <taxon>Candida/Lodderomyces clade</taxon>
        <taxon>Candida</taxon>
    </lineage>
</organism>
<dbReference type="PANTHER" id="PTHR13405:SF11">
    <property type="entry name" value="NUCLEAR PORE COMPLEX PROTEIN NUP133"/>
    <property type="match status" value="1"/>
</dbReference>
<dbReference type="GO" id="GO:0017056">
    <property type="term" value="F:structural constituent of nuclear pore"/>
    <property type="evidence" value="ECO:0007669"/>
    <property type="project" value="InterPro"/>
</dbReference>
<evidence type="ECO:0000313" key="7">
    <source>
        <dbReference type="Proteomes" id="UP001202479"/>
    </source>
</evidence>
<dbReference type="GO" id="GO:0000972">
    <property type="term" value="P:transcription-dependent tethering of RNA polymerase II gene DNA at nuclear periphery"/>
    <property type="evidence" value="ECO:0007669"/>
    <property type="project" value="TreeGrafter"/>
</dbReference>
<dbReference type="Pfam" id="PF08801">
    <property type="entry name" value="Nucleoporin_N"/>
    <property type="match status" value="1"/>
</dbReference>